<evidence type="ECO:0000256" key="1">
    <source>
        <dbReference type="ARBA" id="ARBA00008486"/>
    </source>
</evidence>
<name>A0A1I1V3Z0_9BACT</name>
<gene>
    <name evidence="4" type="ORF">SAMN02745121_01535</name>
</gene>
<dbReference type="PANTHER" id="PTHR13891">
    <property type="entry name" value="CYTOCHROME C OXIDASE ASSEMBLY FACTOR 7"/>
    <property type="match status" value="1"/>
</dbReference>
<comment type="similarity">
    <text evidence="1">Belongs to the hcp beta-lactamase family.</text>
</comment>
<dbReference type="SMART" id="SM00671">
    <property type="entry name" value="SEL1"/>
    <property type="match status" value="4"/>
</dbReference>
<dbReference type="PROSITE" id="PS51257">
    <property type="entry name" value="PROKAR_LIPOPROTEIN"/>
    <property type="match status" value="1"/>
</dbReference>
<dbReference type="InterPro" id="IPR006597">
    <property type="entry name" value="Sel1-like"/>
</dbReference>
<dbReference type="RefSeq" id="WP_096330289.1">
    <property type="nucleotide sequence ID" value="NZ_FOMX01000004.1"/>
</dbReference>
<accession>A0A1I1V3Z0</accession>
<organism evidence="4 5">
    <name type="scientific">Nannocystis exedens</name>
    <dbReference type="NCBI Taxonomy" id="54"/>
    <lineage>
        <taxon>Bacteria</taxon>
        <taxon>Pseudomonadati</taxon>
        <taxon>Myxococcota</taxon>
        <taxon>Polyangia</taxon>
        <taxon>Nannocystales</taxon>
        <taxon>Nannocystaceae</taxon>
        <taxon>Nannocystis</taxon>
    </lineage>
</organism>
<feature type="chain" id="PRO_5039888957" evidence="3">
    <location>
        <begin position="23"/>
        <end position="397"/>
    </location>
</feature>
<dbReference type="OrthoDB" id="5483576at2"/>
<dbReference type="InterPro" id="IPR011990">
    <property type="entry name" value="TPR-like_helical_dom_sf"/>
</dbReference>
<evidence type="ECO:0000313" key="5">
    <source>
        <dbReference type="Proteomes" id="UP000199400"/>
    </source>
</evidence>
<keyword evidence="3" id="KW-0732">Signal</keyword>
<reference evidence="5" key="1">
    <citation type="submission" date="2016-10" db="EMBL/GenBank/DDBJ databases">
        <authorList>
            <person name="Varghese N."/>
            <person name="Submissions S."/>
        </authorList>
    </citation>
    <scope>NUCLEOTIDE SEQUENCE [LARGE SCALE GENOMIC DNA]</scope>
    <source>
        <strain evidence="5">ATCC 25963</strain>
    </source>
</reference>
<feature type="signal peptide" evidence="3">
    <location>
        <begin position="1"/>
        <end position="22"/>
    </location>
</feature>
<evidence type="ECO:0000313" key="4">
    <source>
        <dbReference type="EMBL" id="SFD77752.1"/>
    </source>
</evidence>
<dbReference type="STRING" id="54.SAMN02745121_01535"/>
<keyword evidence="2" id="KW-0677">Repeat</keyword>
<proteinExistence type="inferred from homology"/>
<sequence length="397" mass="42705">MTKGTTSLLLLACFAAAAGAVACKRPNAGYALSPWDATAMSSCDQHGPLARTCTECNGGDVKACLAVAHEYESRHDLSRGYRDLNTAASFFGRACELNYIPACVLLGNHYSVVRPEPPARQDAIKVRDASCAEAAVACSKKDALACRIEGMCLSDEWLTRKGPPDYPKAITALTSACDLGDAIGCARLGWLHAASGKDESALTQAFAAYQKACDLELAEGCVGVAAYLQHGLGTPADPDKARALASEWCARGSLDACHAETGHYTALWALLADDAATKTWTPPDAKRLAALDLQVAWSQGIGRTGFCVEPTGAVDKITTLDSVGDPAVDQVLRDTIKAWKFPRRPSTPICVTHEHNFVFAVRPWLFRSYYIVTNQWVTARGGVTMLDHDWQRPARNR</sequence>
<evidence type="ECO:0000256" key="3">
    <source>
        <dbReference type="SAM" id="SignalP"/>
    </source>
</evidence>
<dbReference type="SUPFAM" id="SSF74653">
    <property type="entry name" value="TolA/TonB C-terminal domain"/>
    <property type="match status" value="1"/>
</dbReference>
<dbReference type="Gene3D" id="1.25.40.10">
    <property type="entry name" value="Tetratricopeptide repeat domain"/>
    <property type="match status" value="1"/>
</dbReference>
<protein>
    <submittedName>
        <fullName evidence="4">TPR repeat</fullName>
    </submittedName>
</protein>
<dbReference type="PANTHER" id="PTHR13891:SF1">
    <property type="entry name" value="CYTOCHROME C OXIDASE ASSEMBLY FACTOR 7"/>
    <property type="match status" value="1"/>
</dbReference>
<dbReference type="Proteomes" id="UP000199400">
    <property type="component" value="Unassembled WGS sequence"/>
</dbReference>
<dbReference type="EMBL" id="FOMX01000004">
    <property type="protein sequence ID" value="SFD77752.1"/>
    <property type="molecule type" value="Genomic_DNA"/>
</dbReference>
<keyword evidence="5" id="KW-1185">Reference proteome</keyword>
<dbReference type="AlphaFoldDB" id="A0A1I1V3Z0"/>
<dbReference type="InterPro" id="IPR040239">
    <property type="entry name" value="HcpB-like"/>
</dbReference>
<dbReference type="SUPFAM" id="SSF81901">
    <property type="entry name" value="HCP-like"/>
    <property type="match status" value="1"/>
</dbReference>
<evidence type="ECO:0000256" key="2">
    <source>
        <dbReference type="ARBA" id="ARBA00022737"/>
    </source>
</evidence>